<dbReference type="Proteomes" id="UP000326924">
    <property type="component" value="Unassembled WGS sequence"/>
</dbReference>
<dbReference type="InParanoid" id="A0A5J5EXH7"/>
<gene>
    <name evidence="2" type="ORF">FN846DRAFT_1021555</name>
</gene>
<dbReference type="EMBL" id="VXIS01000090">
    <property type="protein sequence ID" value="KAA8906301.1"/>
    <property type="molecule type" value="Genomic_DNA"/>
</dbReference>
<feature type="region of interest" description="Disordered" evidence="1">
    <location>
        <begin position="63"/>
        <end position="97"/>
    </location>
</feature>
<name>A0A5J5EXH7_9PEZI</name>
<sequence>MAGARACKFLHQIRTGTASTAFLSGRSFGARNGLGLAGGHKLWGERRGPGALVEFFRCNSNASPSKYPNTPQKTKGTTSKPTSSASNSNPTGKERKPLDDFFARFPNFTYNRDSEASSEFSRLCVLLTQPILTRFQALKGDKAQETEFFKGYSDSGFDYDPKKSAEESLGLLCRFHTRKERYAFLVAFREVFIERFGGGGAGREGKKKEGEKQEGKKKEGKKKEGKEEEVEKKDGMERLCTAIECSLEELKSRVIHVNIYDVEHRDKQLSNGLSPPSVQRFKTVEQLAAYSFPHKVYPQHMAKGRAMEHILRHLLDPENVGKSRK</sequence>
<keyword evidence="3" id="KW-1185">Reference proteome</keyword>
<dbReference type="AlphaFoldDB" id="A0A5J5EXH7"/>
<feature type="region of interest" description="Disordered" evidence="1">
    <location>
        <begin position="200"/>
        <end position="233"/>
    </location>
</feature>
<evidence type="ECO:0000313" key="3">
    <source>
        <dbReference type="Proteomes" id="UP000326924"/>
    </source>
</evidence>
<organism evidence="2 3">
    <name type="scientific">Sphaerosporella brunnea</name>
    <dbReference type="NCBI Taxonomy" id="1250544"/>
    <lineage>
        <taxon>Eukaryota</taxon>
        <taxon>Fungi</taxon>
        <taxon>Dikarya</taxon>
        <taxon>Ascomycota</taxon>
        <taxon>Pezizomycotina</taxon>
        <taxon>Pezizomycetes</taxon>
        <taxon>Pezizales</taxon>
        <taxon>Pyronemataceae</taxon>
        <taxon>Sphaerosporella</taxon>
    </lineage>
</organism>
<dbReference type="OrthoDB" id="6105938at2759"/>
<reference evidence="2 3" key="1">
    <citation type="submission" date="2019-09" db="EMBL/GenBank/DDBJ databases">
        <title>Draft genome of the ectomycorrhizal ascomycete Sphaerosporella brunnea.</title>
        <authorList>
            <consortium name="DOE Joint Genome Institute"/>
            <person name="Benucci G.M."/>
            <person name="Marozzi G."/>
            <person name="Antonielli L."/>
            <person name="Sanchez S."/>
            <person name="Marco P."/>
            <person name="Wang X."/>
            <person name="Falini L.B."/>
            <person name="Barry K."/>
            <person name="Haridas S."/>
            <person name="Lipzen A."/>
            <person name="Labutti K."/>
            <person name="Grigoriev I.V."/>
            <person name="Murat C."/>
            <person name="Martin F."/>
            <person name="Albertini E."/>
            <person name="Donnini D."/>
            <person name="Bonito G."/>
        </authorList>
    </citation>
    <scope>NUCLEOTIDE SEQUENCE [LARGE SCALE GENOMIC DNA]</scope>
    <source>
        <strain evidence="2 3">Sb_GMNB300</strain>
    </source>
</reference>
<feature type="compositionally biased region" description="Low complexity" evidence="1">
    <location>
        <begin position="70"/>
        <end position="84"/>
    </location>
</feature>
<feature type="compositionally biased region" description="Basic and acidic residues" evidence="1">
    <location>
        <begin position="203"/>
        <end position="233"/>
    </location>
</feature>
<evidence type="ECO:0000256" key="1">
    <source>
        <dbReference type="SAM" id="MobiDB-lite"/>
    </source>
</evidence>
<proteinExistence type="predicted"/>
<evidence type="ECO:0000313" key="2">
    <source>
        <dbReference type="EMBL" id="KAA8906301.1"/>
    </source>
</evidence>
<protein>
    <submittedName>
        <fullName evidence="2">Uncharacterized protein</fullName>
    </submittedName>
</protein>
<comment type="caution">
    <text evidence="2">The sequence shown here is derived from an EMBL/GenBank/DDBJ whole genome shotgun (WGS) entry which is preliminary data.</text>
</comment>
<accession>A0A5J5EXH7</accession>